<evidence type="ECO:0008006" key="11">
    <source>
        <dbReference type="Google" id="ProtNLM"/>
    </source>
</evidence>
<keyword evidence="10" id="KW-1185">Reference proteome</keyword>
<keyword evidence="7 8" id="KW-0472">Membrane</keyword>
<dbReference type="GO" id="GO:0072546">
    <property type="term" value="C:EMC complex"/>
    <property type="evidence" value="ECO:0007669"/>
    <property type="project" value="TreeGrafter"/>
</dbReference>
<organism evidence="9 10">
    <name type="scientific">Circinella minor</name>
    <dbReference type="NCBI Taxonomy" id="1195481"/>
    <lineage>
        <taxon>Eukaryota</taxon>
        <taxon>Fungi</taxon>
        <taxon>Fungi incertae sedis</taxon>
        <taxon>Mucoromycota</taxon>
        <taxon>Mucoromycotina</taxon>
        <taxon>Mucoromycetes</taxon>
        <taxon>Mucorales</taxon>
        <taxon>Lichtheimiaceae</taxon>
        <taxon>Circinella</taxon>
    </lineage>
</organism>
<evidence type="ECO:0000313" key="10">
    <source>
        <dbReference type="Proteomes" id="UP000646827"/>
    </source>
</evidence>
<dbReference type="GO" id="GO:0005769">
    <property type="term" value="C:early endosome"/>
    <property type="evidence" value="ECO:0007669"/>
    <property type="project" value="TreeGrafter"/>
</dbReference>
<evidence type="ECO:0000256" key="8">
    <source>
        <dbReference type="SAM" id="Phobius"/>
    </source>
</evidence>
<comment type="subcellular location">
    <subcellularLocation>
        <location evidence="1">Endoplasmic reticulum membrane</location>
        <topology evidence="1">Multi-pass membrane protein</topology>
    </subcellularLocation>
</comment>
<keyword evidence="5" id="KW-0256">Endoplasmic reticulum</keyword>
<reference evidence="9 10" key="1">
    <citation type="submission" date="2020-12" db="EMBL/GenBank/DDBJ databases">
        <title>Metabolic potential, ecology and presence of endohyphal bacteria is reflected in genomic diversity of Mucoromycotina.</title>
        <authorList>
            <person name="Muszewska A."/>
            <person name="Okrasinska A."/>
            <person name="Steczkiewicz K."/>
            <person name="Drgas O."/>
            <person name="Orlowska M."/>
            <person name="Perlinska-Lenart U."/>
            <person name="Aleksandrzak-Piekarczyk T."/>
            <person name="Szatraj K."/>
            <person name="Zielenkiewicz U."/>
            <person name="Pilsyk S."/>
            <person name="Malc E."/>
            <person name="Mieczkowski P."/>
            <person name="Kruszewska J.S."/>
            <person name="Biernat P."/>
            <person name="Pawlowska J."/>
        </authorList>
    </citation>
    <scope>NUCLEOTIDE SEQUENCE [LARGE SCALE GENOMIC DNA]</scope>
    <source>
        <strain evidence="9 10">CBS 142.35</strain>
    </source>
</reference>
<keyword evidence="4 8" id="KW-0812">Transmembrane</keyword>
<dbReference type="EMBL" id="JAEPRB010000120">
    <property type="protein sequence ID" value="KAG2221054.1"/>
    <property type="molecule type" value="Genomic_DNA"/>
</dbReference>
<dbReference type="OrthoDB" id="44756at2759"/>
<accession>A0A8H7S010</accession>
<evidence type="ECO:0000256" key="2">
    <source>
        <dbReference type="ARBA" id="ARBA00006109"/>
    </source>
</evidence>
<keyword evidence="6 8" id="KW-1133">Transmembrane helix</keyword>
<name>A0A8H7S010_9FUNG</name>
<proteinExistence type="inferred from homology"/>
<evidence type="ECO:0000256" key="5">
    <source>
        <dbReference type="ARBA" id="ARBA00022824"/>
    </source>
</evidence>
<dbReference type="AlphaFoldDB" id="A0A8H7S010"/>
<dbReference type="GO" id="GO:0005794">
    <property type="term" value="C:Golgi apparatus"/>
    <property type="evidence" value="ECO:0007669"/>
    <property type="project" value="TreeGrafter"/>
</dbReference>
<comment type="subunit">
    <text evidence="3">Component of the ER membrane protein complex (EMC).</text>
</comment>
<evidence type="ECO:0000256" key="4">
    <source>
        <dbReference type="ARBA" id="ARBA00022692"/>
    </source>
</evidence>
<evidence type="ECO:0000256" key="7">
    <source>
        <dbReference type="ARBA" id="ARBA00023136"/>
    </source>
</evidence>
<evidence type="ECO:0000256" key="3">
    <source>
        <dbReference type="ARBA" id="ARBA00011276"/>
    </source>
</evidence>
<dbReference type="GO" id="GO:0022890">
    <property type="term" value="F:inorganic cation transmembrane transporter activity"/>
    <property type="evidence" value="ECO:0007669"/>
    <property type="project" value="TreeGrafter"/>
</dbReference>
<comment type="caution">
    <text evidence="9">The sequence shown here is derived from an EMBL/GenBank/DDBJ whole genome shotgun (WGS) entry which is preliminary data.</text>
</comment>
<sequence>MSQIVGKVIALIGTLFLAHSAYSTYEHLNYLKAVEQSETVLPVEIAVECLLSAFVALFGVIISAQPFKNVLLESQMASMTIDKFDTRPSFIGFNHRKIVSTQGQLERRLR</sequence>
<comment type="similarity">
    <text evidence="2">Belongs to the membrane magnesium transporter (TC 1.A.67) family.</text>
</comment>
<dbReference type="InterPro" id="IPR018937">
    <property type="entry name" value="MMgT"/>
</dbReference>
<dbReference type="PANTHER" id="PTHR21181:SF7">
    <property type="entry name" value="ER MEMBRANE PROTEIN COMPLEX SUBUNIT 5"/>
    <property type="match status" value="1"/>
</dbReference>
<evidence type="ECO:0000256" key="6">
    <source>
        <dbReference type="ARBA" id="ARBA00022989"/>
    </source>
</evidence>
<dbReference type="PANTHER" id="PTHR21181">
    <property type="match status" value="1"/>
</dbReference>
<evidence type="ECO:0000256" key="1">
    <source>
        <dbReference type="ARBA" id="ARBA00004477"/>
    </source>
</evidence>
<protein>
    <recommendedName>
        <fullName evidence="11">Membrane magnesium transporter</fullName>
    </recommendedName>
</protein>
<gene>
    <name evidence="9" type="ORF">INT45_009712</name>
</gene>
<dbReference type="Pfam" id="PF10270">
    <property type="entry name" value="MMgT"/>
    <property type="match status" value="1"/>
</dbReference>
<dbReference type="GO" id="GO:0005886">
    <property type="term" value="C:plasma membrane"/>
    <property type="evidence" value="ECO:0007669"/>
    <property type="project" value="TreeGrafter"/>
</dbReference>
<feature type="transmembrane region" description="Helical" evidence="8">
    <location>
        <begin position="39"/>
        <end position="62"/>
    </location>
</feature>
<evidence type="ECO:0000313" key="9">
    <source>
        <dbReference type="EMBL" id="KAG2221054.1"/>
    </source>
</evidence>
<dbReference type="Proteomes" id="UP000646827">
    <property type="component" value="Unassembled WGS sequence"/>
</dbReference>